<evidence type="ECO:0000313" key="1">
    <source>
        <dbReference type="EMBL" id="KAJ4713793.1"/>
    </source>
</evidence>
<accession>A0ACC1XR31</accession>
<evidence type="ECO:0000313" key="2">
    <source>
        <dbReference type="Proteomes" id="UP001164539"/>
    </source>
</evidence>
<gene>
    <name evidence="1" type="ORF">OWV82_015841</name>
</gene>
<name>A0ACC1XR31_MELAZ</name>
<protein>
    <submittedName>
        <fullName evidence="1">Vinorine synthase-like</fullName>
    </submittedName>
</protein>
<proteinExistence type="predicted"/>
<organism evidence="1 2">
    <name type="scientific">Melia azedarach</name>
    <name type="common">Chinaberry tree</name>
    <dbReference type="NCBI Taxonomy" id="155640"/>
    <lineage>
        <taxon>Eukaryota</taxon>
        <taxon>Viridiplantae</taxon>
        <taxon>Streptophyta</taxon>
        <taxon>Embryophyta</taxon>
        <taxon>Tracheophyta</taxon>
        <taxon>Spermatophyta</taxon>
        <taxon>Magnoliopsida</taxon>
        <taxon>eudicotyledons</taxon>
        <taxon>Gunneridae</taxon>
        <taxon>Pentapetalae</taxon>
        <taxon>rosids</taxon>
        <taxon>malvids</taxon>
        <taxon>Sapindales</taxon>
        <taxon>Meliaceae</taxon>
        <taxon>Melia</taxon>
    </lineage>
</organism>
<sequence>MEPEIVLRECIKPSSPTPLHLKTHKLSLLDQVRGHGYFPMIFYYPFNQDNKNLPNPAGINLIVPERLQLLKKSLSGTLSRFYPFAGKFRDNLSVDCDDDGIYFVQARVKSSLDEFLDKPDLRSIYKFIPFDSTESSGSIAGLHVGKIQVTIFACGGFVICACVSHLFGDGKTLSSFMKTWAATACGSINDNEGVFANTDASVLFPQNNELPENATAEGMNAPFVKSDRFVTQRFVFDAKAIAKLKVKASRYSFVQNPTRVEVVSAIFSKSFKSGNPHKPVPLISHAVNLRKKSEPPMSEYSMGNIVWTTANTGCTNDEELGALVRQLREAIMKLGRDFVKSLQGEKGMMNICEYAKDEREARSRAEGKILFSSWCNFGLYDVDFGFGKPIWVSNSGVFGTIPKFLNAILMMDTRYRDGIEAWVYVTEDDMKILESSEELLAFVKLNPSPLE</sequence>
<keyword evidence="2" id="KW-1185">Reference proteome</keyword>
<dbReference type="EMBL" id="CM051401">
    <property type="protein sequence ID" value="KAJ4713793.1"/>
    <property type="molecule type" value="Genomic_DNA"/>
</dbReference>
<comment type="caution">
    <text evidence="1">The sequence shown here is derived from an EMBL/GenBank/DDBJ whole genome shotgun (WGS) entry which is preliminary data.</text>
</comment>
<dbReference type="Proteomes" id="UP001164539">
    <property type="component" value="Chromosome 8"/>
</dbReference>
<reference evidence="1 2" key="1">
    <citation type="journal article" date="2023" name="Science">
        <title>Complex scaffold remodeling in plant triterpene biosynthesis.</title>
        <authorList>
            <person name="De La Pena R."/>
            <person name="Hodgson H."/>
            <person name="Liu J.C."/>
            <person name="Stephenson M.J."/>
            <person name="Martin A.C."/>
            <person name="Owen C."/>
            <person name="Harkess A."/>
            <person name="Leebens-Mack J."/>
            <person name="Jimenez L.E."/>
            <person name="Osbourn A."/>
            <person name="Sattely E.S."/>
        </authorList>
    </citation>
    <scope>NUCLEOTIDE SEQUENCE [LARGE SCALE GENOMIC DNA]</scope>
    <source>
        <strain evidence="2">cv. JPN11</strain>
        <tissue evidence="1">Leaf</tissue>
    </source>
</reference>